<proteinExistence type="predicted"/>
<evidence type="ECO:0000256" key="1">
    <source>
        <dbReference type="PROSITE-ProRule" id="PRU00047"/>
    </source>
</evidence>
<comment type="caution">
    <text evidence="3">The sequence shown here is derived from an EMBL/GenBank/DDBJ whole genome shotgun (WGS) entry which is preliminary data.</text>
</comment>
<dbReference type="EMBL" id="JAATIQ010000426">
    <property type="protein sequence ID" value="KAF4356540.1"/>
    <property type="molecule type" value="Genomic_DNA"/>
</dbReference>
<feature type="domain" description="CCHC-type" evidence="2">
    <location>
        <begin position="79"/>
        <end position="92"/>
    </location>
</feature>
<dbReference type="AlphaFoldDB" id="A0A7J6EFT6"/>
<gene>
    <name evidence="3" type="ORF">G4B88_026100</name>
</gene>
<keyword evidence="1" id="KW-0479">Metal-binding</keyword>
<dbReference type="InterPro" id="IPR001878">
    <property type="entry name" value="Znf_CCHC"/>
</dbReference>
<keyword evidence="1" id="KW-0862">Zinc</keyword>
<evidence type="ECO:0000313" key="4">
    <source>
        <dbReference type="Proteomes" id="UP000583929"/>
    </source>
</evidence>
<dbReference type="PROSITE" id="PS50158">
    <property type="entry name" value="ZF_CCHC"/>
    <property type="match status" value="1"/>
</dbReference>
<keyword evidence="1" id="KW-0863">Zinc-finger</keyword>
<evidence type="ECO:0000259" key="2">
    <source>
        <dbReference type="PROSITE" id="PS50158"/>
    </source>
</evidence>
<dbReference type="Pfam" id="PF14392">
    <property type="entry name" value="zf-CCHC_4"/>
    <property type="match status" value="1"/>
</dbReference>
<reference evidence="3 4" key="1">
    <citation type="journal article" date="2020" name="bioRxiv">
        <title>Sequence and annotation of 42 cannabis genomes reveals extensive copy number variation in cannabinoid synthesis and pathogen resistance genes.</title>
        <authorList>
            <person name="Mckernan K.J."/>
            <person name="Helbert Y."/>
            <person name="Kane L.T."/>
            <person name="Ebling H."/>
            <person name="Zhang L."/>
            <person name="Liu B."/>
            <person name="Eaton Z."/>
            <person name="Mclaughlin S."/>
            <person name="Kingan S."/>
            <person name="Baybayan P."/>
            <person name="Concepcion G."/>
            <person name="Jordan M."/>
            <person name="Riva A."/>
            <person name="Barbazuk W."/>
            <person name="Harkins T."/>
        </authorList>
    </citation>
    <scope>NUCLEOTIDE SEQUENCE [LARGE SCALE GENOMIC DNA]</scope>
    <source>
        <strain evidence="4">cv. Jamaican Lion 4</strain>
        <tissue evidence="3">Leaf</tissue>
    </source>
</reference>
<dbReference type="Proteomes" id="UP000583929">
    <property type="component" value="Unassembled WGS sequence"/>
</dbReference>
<dbReference type="GO" id="GO:0003676">
    <property type="term" value="F:nucleic acid binding"/>
    <property type="evidence" value="ECO:0007669"/>
    <property type="project" value="InterPro"/>
</dbReference>
<evidence type="ECO:0000313" key="3">
    <source>
        <dbReference type="EMBL" id="KAF4356540.1"/>
    </source>
</evidence>
<accession>A0A7J6EFT6</accession>
<dbReference type="GO" id="GO:0008270">
    <property type="term" value="F:zinc ion binding"/>
    <property type="evidence" value="ECO:0007669"/>
    <property type="project" value="UniProtKB-KW"/>
</dbReference>
<name>A0A7J6EFT6_CANSA</name>
<sequence length="159" mass="18090">MEAKLVSTLLRYGSFDKGMQNEGPETQDGTRILDPNQNLSAFVDYYKELLGTSLTNRRPAMAEPGSWVQFKYEKLPFLCFKCGMFAHVNRECIKPTAWVNPASGPALKMYGPWIKTEGPRGSCFNATSFRRGMITTDKGISLFENNNHTKGRWRRQPSR</sequence>
<keyword evidence="4" id="KW-1185">Reference proteome</keyword>
<organism evidence="3 4">
    <name type="scientific">Cannabis sativa</name>
    <name type="common">Hemp</name>
    <name type="synonym">Marijuana</name>
    <dbReference type="NCBI Taxonomy" id="3483"/>
    <lineage>
        <taxon>Eukaryota</taxon>
        <taxon>Viridiplantae</taxon>
        <taxon>Streptophyta</taxon>
        <taxon>Embryophyta</taxon>
        <taxon>Tracheophyta</taxon>
        <taxon>Spermatophyta</taxon>
        <taxon>Magnoliopsida</taxon>
        <taxon>eudicotyledons</taxon>
        <taxon>Gunneridae</taxon>
        <taxon>Pentapetalae</taxon>
        <taxon>rosids</taxon>
        <taxon>fabids</taxon>
        <taxon>Rosales</taxon>
        <taxon>Cannabaceae</taxon>
        <taxon>Cannabis</taxon>
    </lineage>
</organism>
<protein>
    <recommendedName>
        <fullName evidence="2">CCHC-type domain-containing protein</fullName>
    </recommendedName>
</protein>
<dbReference type="InterPro" id="IPR025836">
    <property type="entry name" value="Zn_knuckle_CX2CX4HX4C"/>
</dbReference>